<keyword evidence="2" id="KW-1185">Reference proteome</keyword>
<evidence type="ECO:0000313" key="1">
    <source>
        <dbReference type="EMBL" id="EFT83641.1"/>
    </source>
</evidence>
<comment type="caution">
    <text evidence="1">The sequence shown here is derived from an EMBL/GenBank/DDBJ whole genome shotgun (WGS) entry which is preliminary data.</text>
</comment>
<name>E6K1G0_PARDN</name>
<dbReference type="KEGG" id="pdo:PSDT_0976"/>
<evidence type="ECO:0000313" key="2">
    <source>
        <dbReference type="Proteomes" id="UP000004946"/>
    </source>
</evidence>
<dbReference type="HOGENOM" id="CLU_3155850_0_0_11"/>
<sequence length="48" mass="5113">MAFCITGTSPSLVQGVHIGHGKTPGKLEESLEFLGLRALMSHYPKSGE</sequence>
<accession>E6K1G0</accession>
<gene>
    <name evidence="1" type="ORF">HMPREF0620_0646</name>
</gene>
<dbReference type="AlphaFoldDB" id="E6K1G0"/>
<organism evidence="1 2">
    <name type="scientific">Parascardovia denticolens DSM 10105 = JCM 12538</name>
    <dbReference type="NCBI Taxonomy" id="864564"/>
    <lineage>
        <taxon>Bacteria</taxon>
        <taxon>Bacillati</taxon>
        <taxon>Actinomycetota</taxon>
        <taxon>Actinomycetes</taxon>
        <taxon>Bifidobacteriales</taxon>
        <taxon>Bifidobacteriaceae</taxon>
        <taxon>Parascardovia</taxon>
    </lineage>
</organism>
<proteinExistence type="predicted"/>
<dbReference type="PATRIC" id="fig|864564.6.peg.1063"/>
<dbReference type="Proteomes" id="UP000004946">
    <property type="component" value="Chromosome"/>
</dbReference>
<dbReference type="EMBL" id="AEON01000001">
    <property type="protein sequence ID" value="EFT83641.1"/>
    <property type="molecule type" value="Genomic_DNA"/>
</dbReference>
<reference evidence="1 2" key="1">
    <citation type="submission" date="2010-12" db="EMBL/GenBank/DDBJ databases">
        <authorList>
            <person name="Muzny D."/>
            <person name="Qin X."/>
            <person name="Buhay C."/>
            <person name="Dugan-Rocha S."/>
            <person name="Ding Y."/>
            <person name="Chen G."/>
            <person name="Hawes A."/>
            <person name="Holder M."/>
            <person name="Jhangiani S."/>
            <person name="Johnson A."/>
            <person name="Khan Z."/>
            <person name="Li Z."/>
            <person name="Liu W."/>
            <person name="Liu X."/>
            <person name="Perez L."/>
            <person name="Shen H."/>
            <person name="Wang Q."/>
            <person name="Watt J."/>
            <person name="Xi L."/>
            <person name="Xin Y."/>
            <person name="Zhou J."/>
            <person name="Deng J."/>
            <person name="Jiang H."/>
            <person name="Liu Y."/>
            <person name="Qu J."/>
            <person name="Song X.-Z."/>
            <person name="Zhang L."/>
            <person name="Villasana D."/>
            <person name="Johnson A."/>
            <person name="Liu J."/>
            <person name="Liyanage D."/>
            <person name="Lorensuhewa L."/>
            <person name="Robinson T."/>
            <person name="Song A."/>
            <person name="Song B.-B."/>
            <person name="Dinh H."/>
            <person name="Thornton R."/>
            <person name="Coyle M."/>
            <person name="Francisco L."/>
            <person name="Jackson L."/>
            <person name="Javaid M."/>
            <person name="Korchina V."/>
            <person name="Kovar C."/>
            <person name="Mata R."/>
            <person name="Mathew T."/>
            <person name="Ngo R."/>
            <person name="Nguyen L."/>
            <person name="Nguyen N."/>
            <person name="Okwuonu G."/>
            <person name="Ongeri F."/>
            <person name="Pham C."/>
            <person name="Simmons D."/>
            <person name="Wilczek-Boney K."/>
            <person name="Hale W."/>
            <person name="Jakkamsetti A."/>
            <person name="Pham P."/>
            <person name="Ruth R."/>
            <person name="San Lucas F."/>
            <person name="Warren J."/>
            <person name="Zhang J."/>
            <person name="Zhao Z."/>
            <person name="Zhou C."/>
            <person name="Zhu D."/>
            <person name="Lee S."/>
            <person name="Bess C."/>
            <person name="Blankenburg K."/>
            <person name="Forbes L."/>
            <person name="Fu Q."/>
            <person name="Gubbala S."/>
            <person name="Hirani K."/>
            <person name="Jayaseelan J.C."/>
            <person name="Lara F."/>
            <person name="Munidasa M."/>
            <person name="Palculict T."/>
            <person name="Patil S."/>
            <person name="Pu L.-L."/>
            <person name="Saada N."/>
            <person name="Tang L."/>
            <person name="Weissenberger G."/>
            <person name="Zhu Y."/>
            <person name="Hemphill L."/>
            <person name="Shang Y."/>
            <person name="Youmans B."/>
            <person name="Ayvaz T."/>
            <person name="Ross M."/>
            <person name="Santibanez J."/>
            <person name="Aqrawi P."/>
            <person name="Gross S."/>
            <person name="Joshi V."/>
            <person name="Fowler G."/>
            <person name="Nazareth L."/>
            <person name="Reid J."/>
            <person name="Worley K."/>
            <person name="Petrosino J."/>
            <person name="Highlander S."/>
            <person name="Gibbs R."/>
        </authorList>
    </citation>
    <scope>NUCLEOTIDE SEQUENCE [LARGE SCALE GENOMIC DNA]</scope>
    <source>
        <strain evidence="1 2">DSM 10105</strain>
    </source>
</reference>
<protein>
    <submittedName>
        <fullName evidence="1">Uncharacterized protein</fullName>
    </submittedName>
</protein>